<dbReference type="SUPFAM" id="SSF81296">
    <property type="entry name" value="E set domains"/>
    <property type="match status" value="1"/>
</dbReference>
<dbReference type="EMBL" id="JAAAJA010000005">
    <property type="protein sequence ID" value="KAG0267362.1"/>
    <property type="molecule type" value="Genomic_DNA"/>
</dbReference>
<dbReference type="AlphaFoldDB" id="A0A9P6UBB8"/>
<dbReference type="PANTHER" id="PTHR11188:SF17">
    <property type="entry name" value="FI21816P1"/>
    <property type="match status" value="1"/>
</dbReference>
<protein>
    <recommendedName>
        <fullName evidence="2">Arrestin-like N-terminal domain-containing protein</fullName>
    </recommendedName>
</protein>
<dbReference type="Gene3D" id="2.60.40.640">
    <property type="match status" value="2"/>
</dbReference>
<evidence type="ECO:0000313" key="4">
    <source>
        <dbReference type="Proteomes" id="UP000726737"/>
    </source>
</evidence>
<feature type="compositionally biased region" description="Low complexity" evidence="1">
    <location>
        <begin position="676"/>
        <end position="695"/>
    </location>
</feature>
<reference evidence="3" key="1">
    <citation type="journal article" date="2020" name="Fungal Divers.">
        <title>Resolving the Mortierellaceae phylogeny through synthesis of multi-gene phylogenetics and phylogenomics.</title>
        <authorList>
            <person name="Vandepol N."/>
            <person name="Liber J."/>
            <person name="Desiro A."/>
            <person name="Na H."/>
            <person name="Kennedy M."/>
            <person name="Barry K."/>
            <person name="Grigoriev I.V."/>
            <person name="Miller A.N."/>
            <person name="O'Donnell K."/>
            <person name="Stajich J.E."/>
            <person name="Bonito G."/>
        </authorList>
    </citation>
    <scope>NUCLEOTIDE SEQUENCE</scope>
    <source>
        <strain evidence="3">KOD948</strain>
    </source>
</reference>
<dbReference type="GO" id="GO:0015031">
    <property type="term" value="P:protein transport"/>
    <property type="evidence" value="ECO:0007669"/>
    <property type="project" value="TreeGrafter"/>
</dbReference>
<evidence type="ECO:0000313" key="3">
    <source>
        <dbReference type="EMBL" id="KAG0267362.1"/>
    </source>
</evidence>
<organism evidence="3 4">
    <name type="scientific">Mortierella polycephala</name>
    <dbReference type="NCBI Taxonomy" id="41804"/>
    <lineage>
        <taxon>Eukaryota</taxon>
        <taxon>Fungi</taxon>
        <taxon>Fungi incertae sedis</taxon>
        <taxon>Mucoromycota</taxon>
        <taxon>Mortierellomycotina</taxon>
        <taxon>Mortierellomycetes</taxon>
        <taxon>Mortierellales</taxon>
        <taxon>Mortierellaceae</taxon>
        <taxon>Mortierella</taxon>
    </lineage>
</organism>
<dbReference type="Pfam" id="PF00339">
    <property type="entry name" value="Arrestin_N"/>
    <property type="match status" value="1"/>
</dbReference>
<name>A0A9P6UBB8_9FUNG</name>
<feature type="domain" description="Arrestin-like N-terminal" evidence="2">
    <location>
        <begin position="367"/>
        <end position="484"/>
    </location>
</feature>
<dbReference type="InterPro" id="IPR050357">
    <property type="entry name" value="Arrestin_domain-protein"/>
</dbReference>
<dbReference type="InterPro" id="IPR011021">
    <property type="entry name" value="Arrestin-like_N"/>
</dbReference>
<evidence type="ECO:0000256" key="1">
    <source>
        <dbReference type="SAM" id="MobiDB-lite"/>
    </source>
</evidence>
<dbReference type="GO" id="GO:0005737">
    <property type="term" value="C:cytoplasm"/>
    <property type="evidence" value="ECO:0007669"/>
    <property type="project" value="TreeGrafter"/>
</dbReference>
<comment type="caution">
    <text evidence="3">The sequence shown here is derived from an EMBL/GenBank/DDBJ whole genome shotgun (WGS) entry which is preliminary data.</text>
</comment>
<dbReference type="OrthoDB" id="2333384at2759"/>
<evidence type="ECO:0000259" key="2">
    <source>
        <dbReference type="Pfam" id="PF00339"/>
    </source>
</evidence>
<proteinExistence type="predicted"/>
<accession>A0A9P6UBB8</accession>
<sequence>MIVTQHRGPGNLPAVFVTPEESGRILGYVEFETKEDIKGGDLDLAFRIKSEARWSRQYGETRRVYHSKEVLKRLAWNIPIAHSRPGEVSAGKTRFDFEALLDPQTPSSIRGRRGWLNYRFTAVLHRRFPRRNIVYKQDVWVYSTCLPAPTLAHLPIPHTYYGTWESCLPFSCSIPSENIYLGQSVPLTVRFDPFLSSSGQAGQELVVVNSIVKLKQYTRLWHRRNVKNETKQVLEMPVTHGWPRSASGFERTIIVDIPFAPRLSCTTFTKPLQKTHCLKLIMWVKAGSMTDKDARELRVETRTPGRQNNKRINTHAYILPARTVTDTMAILDFSKDSSKSIDLHFHTQELGPEGQPLYYNTLEAPAVIRGHVEFRTTKETNGGDIALTFEARAESKWDEQYGNTRVHYNNIARFQEKSWDVKLNRTSPAKIATGVTRYEFEVQLDDGLPPTIEGKRGWFHYRFKAHIRRDFPHRDMAAKQCIWVYSSSIRANDQPEPKLYQEVWNDILPFSCSLPSDVLYQGQTVPLTVHFDPFLDNSIHRGQELVVVSALVKMKQYTTLTAKSLLTKRRTEKKTVFSLPVIEGWTRTNQGFTNTIMVELPNARKLAASIESDPLIKSHCLKLIMMIRTNISTDKEAKELRIEMGVKITSPRPEHIKYSDVCPPPYQYADIDDDMSPQSYRGSSYSSHSSSNSYSMDVKRPI</sequence>
<dbReference type="PANTHER" id="PTHR11188">
    <property type="entry name" value="ARRESTIN DOMAIN CONTAINING PROTEIN"/>
    <property type="match status" value="1"/>
</dbReference>
<feature type="region of interest" description="Disordered" evidence="1">
    <location>
        <begin position="667"/>
        <end position="702"/>
    </location>
</feature>
<dbReference type="InterPro" id="IPR014752">
    <property type="entry name" value="Arrestin-like_C"/>
</dbReference>
<dbReference type="InterPro" id="IPR014756">
    <property type="entry name" value="Ig_E-set"/>
</dbReference>
<dbReference type="Proteomes" id="UP000726737">
    <property type="component" value="Unassembled WGS sequence"/>
</dbReference>
<gene>
    <name evidence="3" type="ORF">BG011_006779</name>
</gene>
<keyword evidence="4" id="KW-1185">Reference proteome</keyword>